<evidence type="ECO:0000256" key="9">
    <source>
        <dbReference type="ARBA" id="ARBA00023136"/>
    </source>
</evidence>
<dbReference type="InterPro" id="IPR002056">
    <property type="entry name" value="MAS20"/>
</dbReference>
<accession>A0ABR4NKK4</accession>
<keyword evidence="3" id="KW-0813">Transport</keyword>
<dbReference type="EMBL" id="JADGIZ020000001">
    <property type="protein sequence ID" value="KAL2920043.1"/>
    <property type="molecule type" value="Genomic_DNA"/>
</dbReference>
<dbReference type="InterPro" id="IPR046341">
    <property type="entry name" value="SET_dom_sf"/>
</dbReference>
<keyword evidence="4 11" id="KW-0812">Transmembrane</keyword>
<name>A0ABR4NKK4_9FUNG</name>
<evidence type="ECO:0000256" key="1">
    <source>
        <dbReference type="ARBA" id="ARBA00004572"/>
    </source>
</evidence>
<evidence type="ECO:0000313" key="14">
    <source>
        <dbReference type="Proteomes" id="UP001527925"/>
    </source>
</evidence>
<dbReference type="SUPFAM" id="SSF82199">
    <property type="entry name" value="SET domain"/>
    <property type="match status" value="1"/>
</dbReference>
<keyword evidence="13" id="KW-0675">Receptor</keyword>
<keyword evidence="14" id="KW-1185">Reference proteome</keyword>
<dbReference type="Gene3D" id="6.10.140.2220">
    <property type="match status" value="1"/>
</dbReference>
<dbReference type="Pfam" id="PF00856">
    <property type="entry name" value="SET"/>
    <property type="match status" value="1"/>
</dbReference>
<dbReference type="PANTHER" id="PTHR12430:SF0">
    <property type="entry name" value="TRANSLOCASE OF OUTER MITOCHONDRIAL MEMBRANE 20"/>
    <property type="match status" value="1"/>
</dbReference>
<feature type="region of interest" description="Disordered" evidence="10">
    <location>
        <begin position="65"/>
        <end position="92"/>
    </location>
</feature>
<comment type="caution">
    <text evidence="13">The sequence shown here is derived from an EMBL/GenBank/DDBJ whole genome shotgun (WGS) entry which is preliminary data.</text>
</comment>
<evidence type="ECO:0000256" key="10">
    <source>
        <dbReference type="SAM" id="MobiDB-lite"/>
    </source>
</evidence>
<gene>
    <name evidence="13" type="primary">TOM20</name>
    <name evidence="13" type="ORF">HK105_200109</name>
</gene>
<evidence type="ECO:0000256" key="5">
    <source>
        <dbReference type="ARBA" id="ARBA00022787"/>
    </source>
</evidence>
<evidence type="ECO:0000256" key="3">
    <source>
        <dbReference type="ARBA" id="ARBA00022448"/>
    </source>
</evidence>
<comment type="similarity">
    <text evidence="2">Belongs to the Tom20 family.</text>
</comment>
<dbReference type="InterPro" id="IPR023392">
    <property type="entry name" value="Tom20_dom_sf"/>
</dbReference>
<proteinExistence type="inferred from homology"/>
<evidence type="ECO:0000256" key="4">
    <source>
        <dbReference type="ARBA" id="ARBA00022692"/>
    </source>
</evidence>
<dbReference type="CDD" id="cd20071">
    <property type="entry name" value="SET_SMYD"/>
    <property type="match status" value="1"/>
</dbReference>
<evidence type="ECO:0000256" key="8">
    <source>
        <dbReference type="ARBA" id="ARBA00023128"/>
    </source>
</evidence>
<keyword evidence="5" id="KW-1000">Mitochondrion outer membrane</keyword>
<dbReference type="Gene3D" id="2.170.270.10">
    <property type="entry name" value="SET domain"/>
    <property type="match status" value="1"/>
</dbReference>
<evidence type="ECO:0000256" key="7">
    <source>
        <dbReference type="ARBA" id="ARBA00022989"/>
    </source>
</evidence>
<keyword evidence="7 11" id="KW-1133">Transmembrane helix</keyword>
<comment type="subcellular location">
    <subcellularLocation>
        <location evidence="1">Mitochondrion outer membrane</location>
        <topology evidence="1">Single-pass membrane protein</topology>
    </subcellularLocation>
</comment>
<dbReference type="Gene3D" id="1.10.220.160">
    <property type="match status" value="1"/>
</dbReference>
<keyword evidence="8" id="KW-0496">Mitochondrion</keyword>
<evidence type="ECO:0000256" key="2">
    <source>
        <dbReference type="ARBA" id="ARBA00005792"/>
    </source>
</evidence>
<evidence type="ECO:0000313" key="13">
    <source>
        <dbReference type="EMBL" id="KAL2920043.1"/>
    </source>
</evidence>
<reference evidence="13 14" key="1">
    <citation type="submission" date="2023-09" db="EMBL/GenBank/DDBJ databases">
        <title>Pangenome analysis of Batrachochytrium dendrobatidis and related Chytrids.</title>
        <authorList>
            <person name="Yacoub M.N."/>
            <person name="Stajich J.E."/>
            <person name="James T.Y."/>
        </authorList>
    </citation>
    <scope>NUCLEOTIDE SEQUENCE [LARGE SCALE GENOMIC DNA]</scope>
    <source>
        <strain evidence="13 14">JEL0888</strain>
    </source>
</reference>
<organism evidence="13 14">
    <name type="scientific">Polyrhizophydium stewartii</name>
    <dbReference type="NCBI Taxonomy" id="2732419"/>
    <lineage>
        <taxon>Eukaryota</taxon>
        <taxon>Fungi</taxon>
        <taxon>Fungi incertae sedis</taxon>
        <taxon>Chytridiomycota</taxon>
        <taxon>Chytridiomycota incertae sedis</taxon>
        <taxon>Chytridiomycetes</taxon>
        <taxon>Rhizophydiales</taxon>
        <taxon>Rhizophydiales incertae sedis</taxon>
        <taxon>Polyrhizophydium</taxon>
    </lineage>
</organism>
<keyword evidence="9 11" id="KW-0472">Membrane</keyword>
<dbReference type="InterPro" id="IPR001214">
    <property type="entry name" value="SET_dom"/>
</dbReference>
<evidence type="ECO:0000259" key="12">
    <source>
        <dbReference type="PROSITE" id="PS50280"/>
    </source>
</evidence>
<sequence length="491" mass="54396">MSTETLSLSRVFTAVAAVGAAAALGYVVYFDYRRRHDPVFRRKLKEQRKAAARIIAARESELASSASGKADGRPGADLGDFNLDDDTPPTNPREAEEYFTKNFMMGESLLSRGPAAYEAAAVCFYRALRVHPEPMAIFEVLQKSLPAQFIQILVELMSADVKKKQDEYTDHYPAEGMHAKFVEEVQRTNAGGRRVVRRGVAVTVPVAAGGTVFSEDPIIAGLEIDSEMAVMSMAQAAMSCTHCLKPVGADSSTVADVVCPRCSAAFCSQECRDNGERLHHRMLCRDVAPAFFGLCTAEHDTPALLTAMFLTKMVDKELSQKKPESKYDDWDHLERMHDIRPELGDKERLECSLLKDLIAPGVSGFEAFLKEDRYLFIKSKIMHNAIAVPASGHTEAAVRAKTLASPGKTLRGRALYHITTFVSHSCEPNVAIRLMPETGARMSLVALKDLEPSEELFVSYVDPDMPYEQRKAVIRQQFGFVCKCAKCKRRE</sequence>
<evidence type="ECO:0000256" key="6">
    <source>
        <dbReference type="ARBA" id="ARBA00022927"/>
    </source>
</evidence>
<dbReference type="SUPFAM" id="SSF47157">
    <property type="entry name" value="Mitochondrial import receptor subunit Tom20"/>
    <property type="match status" value="1"/>
</dbReference>
<evidence type="ECO:0000256" key="11">
    <source>
        <dbReference type="SAM" id="Phobius"/>
    </source>
</evidence>
<keyword evidence="6" id="KW-0653">Protein transport</keyword>
<feature type="domain" description="SET" evidence="12">
    <location>
        <begin position="349"/>
        <end position="461"/>
    </location>
</feature>
<dbReference type="PRINTS" id="PR00351">
    <property type="entry name" value="OM20RECEPTOR"/>
</dbReference>
<dbReference type="Pfam" id="PF02064">
    <property type="entry name" value="MAS20"/>
    <property type="match status" value="1"/>
</dbReference>
<feature type="transmembrane region" description="Helical" evidence="11">
    <location>
        <begin position="12"/>
        <end position="32"/>
    </location>
</feature>
<dbReference type="Proteomes" id="UP001527925">
    <property type="component" value="Unassembled WGS sequence"/>
</dbReference>
<dbReference type="PROSITE" id="PS50280">
    <property type="entry name" value="SET"/>
    <property type="match status" value="1"/>
</dbReference>
<dbReference type="Gene3D" id="1.20.960.10">
    <property type="entry name" value="Mitochondrial outer membrane translocase complex, subunit Tom20 domain"/>
    <property type="match status" value="1"/>
</dbReference>
<protein>
    <submittedName>
        <fullName evidence="13">Mitochondrial import receptor subunit tom20</fullName>
    </submittedName>
</protein>
<dbReference type="PANTHER" id="PTHR12430">
    <property type="entry name" value="MITOCHONDRIAL IMPORT RECEPTOR SUBUNIT TOM20"/>
    <property type="match status" value="1"/>
</dbReference>